<protein>
    <recommendedName>
        <fullName evidence="4">Protein G12</fullName>
    </recommendedName>
</protein>
<gene>
    <name evidence="2" type="ORF">J437_LFUL018276</name>
</gene>
<sequence length="409" mass="46815">MKLAIVLIALLGWVDVNAKVYEKVEITYIAPKNLDDLLQQLIKFIPFDKCLEIVDKYYQNDPDVQAAYNFLASDEFSELANRVEDMTEYKEFLKYLYDSGLDIYTYRNILRGIFGLPPIDPIPPMRSVRAESGIIAMVKEVLSVLPIQDIRDWYNNVCFPDPSFQDFLARIRSAEFQSLVNKITTSQEYQDLTAILRSQGIDVDEIEKVIKDFFNGTYKMSPRSLKSLVDQFIAFIPESEVIDILIRYYLFNADVKRVVDYLKGEEFRNLVIKLEGLQELKDFLAYVNGKGVDIYTAINKILDLLNIPPVGPAKLVRHLHPSTQSGLTDMINEILGVLPVQDIINWFHSTCEPDPDFQELMARLRGDEFKVIVNAVSSDPAYATMRAGLKSLDVDVDAVEKFLNDTFGW</sequence>
<dbReference type="EMBL" id="KZ309359">
    <property type="protein sequence ID" value="KAG8238497.1"/>
    <property type="molecule type" value="Genomic_DNA"/>
</dbReference>
<evidence type="ECO:0000256" key="1">
    <source>
        <dbReference type="SAM" id="SignalP"/>
    </source>
</evidence>
<evidence type="ECO:0000313" key="3">
    <source>
        <dbReference type="Proteomes" id="UP000792457"/>
    </source>
</evidence>
<dbReference type="OrthoDB" id="7882129at2759"/>
<feature type="signal peptide" evidence="1">
    <location>
        <begin position="1"/>
        <end position="18"/>
    </location>
</feature>
<name>A0A8K0KPP2_LADFU</name>
<dbReference type="Proteomes" id="UP000792457">
    <property type="component" value="Unassembled WGS sequence"/>
</dbReference>
<dbReference type="InterPro" id="IPR010629">
    <property type="entry name" value="Ins_allergen"/>
</dbReference>
<proteinExistence type="predicted"/>
<accession>A0A8K0KPP2</accession>
<keyword evidence="3" id="KW-1185">Reference proteome</keyword>
<comment type="caution">
    <text evidence="2">The sequence shown here is derived from an EMBL/GenBank/DDBJ whole genome shotgun (WGS) entry which is preliminary data.</text>
</comment>
<dbReference type="Pfam" id="PF06757">
    <property type="entry name" value="Ins_allergen_rp"/>
    <property type="match status" value="2"/>
</dbReference>
<reference evidence="2" key="2">
    <citation type="submission" date="2017-10" db="EMBL/GenBank/DDBJ databases">
        <title>Ladona fulva Genome sequencing and assembly.</title>
        <authorList>
            <person name="Murali S."/>
            <person name="Richards S."/>
            <person name="Bandaranaike D."/>
            <person name="Bellair M."/>
            <person name="Blankenburg K."/>
            <person name="Chao H."/>
            <person name="Dinh H."/>
            <person name="Doddapaneni H."/>
            <person name="Dugan-Rocha S."/>
            <person name="Elkadiri S."/>
            <person name="Gnanaolivu R."/>
            <person name="Hernandez B."/>
            <person name="Skinner E."/>
            <person name="Javaid M."/>
            <person name="Lee S."/>
            <person name="Li M."/>
            <person name="Ming W."/>
            <person name="Munidasa M."/>
            <person name="Muniz J."/>
            <person name="Nguyen L."/>
            <person name="Hughes D."/>
            <person name="Osuji N."/>
            <person name="Pu L.-L."/>
            <person name="Puazo M."/>
            <person name="Qu C."/>
            <person name="Quiroz J."/>
            <person name="Raj R."/>
            <person name="Weissenberger G."/>
            <person name="Xin Y."/>
            <person name="Zou X."/>
            <person name="Han Y."/>
            <person name="Worley K."/>
            <person name="Muzny D."/>
            <person name="Gibbs R."/>
        </authorList>
    </citation>
    <scope>NUCLEOTIDE SEQUENCE</scope>
    <source>
        <strain evidence="2">Sampled in the wild</strain>
    </source>
</reference>
<reference evidence="2" key="1">
    <citation type="submission" date="2013-04" db="EMBL/GenBank/DDBJ databases">
        <authorList>
            <person name="Qu J."/>
            <person name="Murali S.C."/>
            <person name="Bandaranaike D."/>
            <person name="Bellair M."/>
            <person name="Blankenburg K."/>
            <person name="Chao H."/>
            <person name="Dinh H."/>
            <person name="Doddapaneni H."/>
            <person name="Downs B."/>
            <person name="Dugan-Rocha S."/>
            <person name="Elkadiri S."/>
            <person name="Gnanaolivu R.D."/>
            <person name="Hernandez B."/>
            <person name="Javaid M."/>
            <person name="Jayaseelan J.C."/>
            <person name="Lee S."/>
            <person name="Li M."/>
            <person name="Ming W."/>
            <person name="Munidasa M."/>
            <person name="Muniz J."/>
            <person name="Nguyen L."/>
            <person name="Ongeri F."/>
            <person name="Osuji N."/>
            <person name="Pu L.-L."/>
            <person name="Puazo M."/>
            <person name="Qu C."/>
            <person name="Quiroz J."/>
            <person name="Raj R."/>
            <person name="Weissenberger G."/>
            <person name="Xin Y."/>
            <person name="Zou X."/>
            <person name="Han Y."/>
            <person name="Richards S."/>
            <person name="Worley K."/>
            <person name="Muzny D."/>
            <person name="Gibbs R."/>
        </authorList>
    </citation>
    <scope>NUCLEOTIDE SEQUENCE</scope>
    <source>
        <strain evidence="2">Sampled in the wild</strain>
    </source>
</reference>
<dbReference type="PANTHER" id="PTHR21163">
    <property type="entry name" value="PROTEIN G12"/>
    <property type="match status" value="1"/>
</dbReference>
<dbReference type="AlphaFoldDB" id="A0A8K0KPP2"/>
<organism evidence="2 3">
    <name type="scientific">Ladona fulva</name>
    <name type="common">Scarce chaser dragonfly</name>
    <name type="synonym">Libellula fulva</name>
    <dbReference type="NCBI Taxonomy" id="123851"/>
    <lineage>
        <taxon>Eukaryota</taxon>
        <taxon>Metazoa</taxon>
        <taxon>Ecdysozoa</taxon>
        <taxon>Arthropoda</taxon>
        <taxon>Hexapoda</taxon>
        <taxon>Insecta</taxon>
        <taxon>Pterygota</taxon>
        <taxon>Palaeoptera</taxon>
        <taxon>Odonata</taxon>
        <taxon>Epiprocta</taxon>
        <taxon>Anisoptera</taxon>
        <taxon>Libelluloidea</taxon>
        <taxon>Libellulidae</taxon>
        <taxon>Ladona</taxon>
    </lineage>
</organism>
<evidence type="ECO:0008006" key="4">
    <source>
        <dbReference type="Google" id="ProtNLM"/>
    </source>
</evidence>
<feature type="chain" id="PRO_5035455469" description="Protein G12" evidence="1">
    <location>
        <begin position="19"/>
        <end position="409"/>
    </location>
</feature>
<dbReference type="PANTHER" id="PTHR21163:SF1">
    <property type="entry name" value="PROTEIN G12"/>
    <property type="match status" value="1"/>
</dbReference>
<evidence type="ECO:0000313" key="2">
    <source>
        <dbReference type="EMBL" id="KAG8238497.1"/>
    </source>
</evidence>
<keyword evidence="1" id="KW-0732">Signal</keyword>